<dbReference type="AlphaFoldDB" id="A0A222DZ87"/>
<gene>
    <name evidence="2" type="ORF">ANTHELSMS3_00294</name>
</gene>
<evidence type="ECO:0000313" key="2">
    <source>
        <dbReference type="EMBL" id="ASP19018.1"/>
    </source>
</evidence>
<accession>A0A222DZ87</accession>
<dbReference type="OrthoDB" id="7849076at2"/>
<dbReference type="EMBL" id="CP022540">
    <property type="protein sequence ID" value="ASP19018.1"/>
    <property type="molecule type" value="Genomic_DNA"/>
</dbReference>
<dbReference type="RefSeq" id="WP_157733376.1">
    <property type="nucleotide sequence ID" value="NZ_CP022540.1"/>
</dbReference>
<dbReference type="Proteomes" id="UP000203589">
    <property type="component" value="Chromosome"/>
</dbReference>
<evidence type="ECO:0000313" key="3">
    <source>
        <dbReference type="Proteomes" id="UP000203589"/>
    </source>
</evidence>
<evidence type="ECO:0000256" key="1">
    <source>
        <dbReference type="SAM" id="SignalP"/>
    </source>
</evidence>
<name>A0A222DZ87_9RHOB</name>
<feature type="signal peptide" evidence="1">
    <location>
        <begin position="1"/>
        <end position="20"/>
    </location>
</feature>
<evidence type="ECO:0008006" key="4">
    <source>
        <dbReference type="Google" id="ProtNLM"/>
    </source>
</evidence>
<organism evidence="2 3">
    <name type="scientific">Antarctobacter heliothermus</name>
    <dbReference type="NCBI Taxonomy" id="74033"/>
    <lineage>
        <taxon>Bacteria</taxon>
        <taxon>Pseudomonadati</taxon>
        <taxon>Pseudomonadota</taxon>
        <taxon>Alphaproteobacteria</taxon>
        <taxon>Rhodobacterales</taxon>
        <taxon>Roseobacteraceae</taxon>
        <taxon>Antarctobacter</taxon>
    </lineage>
</organism>
<reference evidence="2 3" key="1">
    <citation type="submission" date="2017-07" db="EMBL/GenBank/DDBJ databases">
        <title>Genome Sequence of Antarctobacter heliothermus Strain SMS3 Isolated from a culture of the Diatom Skeletonema marinoi.</title>
        <authorList>
            <person name="Topel M."/>
            <person name="Pinder M.I.M."/>
            <person name="Johansson O.N."/>
            <person name="Kourtchenko O."/>
            <person name="Godhe A."/>
            <person name="Clarke A.K."/>
        </authorList>
    </citation>
    <scope>NUCLEOTIDE SEQUENCE [LARGE SCALE GENOMIC DNA]</scope>
    <source>
        <strain evidence="2 3">SMS3</strain>
    </source>
</reference>
<dbReference type="KEGG" id="aht:ANTHELSMS3_00294"/>
<sequence>MHRFFWLMLCLLMASGAHEAAAQNNNFAVYFKNECWRRIQTAIHVRDMSGNWVTKGWYILEPGEQAFVATTTNRIFYTYGESIAPINERINWAGTDRHYYIRGSSNTYGFRTRRMDMSNWGTWTERFTCN</sequence>
<proteinExistence type="predicted"/>
<keyword evidence="3" id="KW-1185">Reference proteome</keyword>
<keyword evidence="1" id="KW-0732">Signal</keyword>
<feature type="chain" id="PRO_5013143903" description="Integral membrane protein" evidence="1">
    <location>
        <begin position="21"/>
        <end position="130"/>
    </location>
</feature>
<protein>
    <recommendedName>
        <fullName evidence="4">Integral membrane protein</fullName>
    </recommendedName>
</protein>